<dbReference type="EMBL" id="MN739726">
    <property type="protein sequence ID" value="QHT23143.1"/>
    <property type="molecule type" value="Genomic_DNA"/>
</dbReference>
<organism evidence="3">
    <name type="scientific">viral metagenome</name>
    <dbReference type="NCBI Taxonomy" id="1070528"/>
    <lineage>
        <taxon>unclassified sequences</taxon>
        <taxon>metagenomes</taxon>
        <taxon>organismal metagenomes</taxon>
    </lineage>
</organism>
<dbReference type="PANTHER" id="PTHR10535">
    <property type="entry name" value="DNA-DIRECTED RNA POLYMERASES I, II, AND III SUBUNIT RPABC1"/>
    <property type="match status" value="1"/>
</dbReference>
<dbReference type="InterPro" id="IPR035913">
    <property type="entry name" value="RPB5-like_sf"/>
</dbReference>
<dbReference type="GO" id="GO:0003677">
    <property type="term" value="F:DNA binding"/>
    <property type="evidence" value="ECO:0007669"/>
    <property type="project" value="InterPro"/>
</dbReference>
<dbReference type="GO" id="GO:0006366">
    <property type="term" value="P:transcription by RNA polymerase II"/>
    <property type="evidence" value="ECO:0007669"/>
    <property type="project" value="TreeGrafter"/>
</dbReference>
<dbReference type="Gene3D" id="3.90.940.20">
    <property type="entry name" value="RPB5-like RNA polymerase subunit"/>
    <property type="match status" value="1"/>
</dbReference>
<dbReference type="GO" id="GO:0006362">
    <property type="term" value="P:transcription elongation by RNA polymerase I"/>
    <property type="evidence" value="ECO:0007669"/>
    <property type="project" value="TreeGrafter"/>
</dbReference>
<name>A0A6C0E3Q4_9ZZZZ</name>
<keyword evidence="1" id="KW-0804">Transcription</keyword>
<sequence>MSTSNSSSSLISAIYKSRNILLDLLKSQGYNVMDSSDFSVNEVNSMFTNKQLDMMLEKTDENEVTKRKSKIYIRYYLAKALRPQNIHEIVDDLFYVEEVLSKEDILYIVVNDEPNETLVKLLKQLWEQDGIFIVVQPLKRLQFNILKHELVPPHRVLTTAEKNKVKERYNIMEESQFPEISRFDPVAQAIGLRPGEVCEILRPSKTAISAPYYRLCV</sequence>
<feature type="domain" description="RNA polymerase subunit H/Rpb5 C-terminal" evidence="2">
    <location>
        <begin position="143"/>
        <end position="216"/>
    </location>
</feature>
<dbReference type="InterPro" id="IPR014381">
    <property type="entry name" value="Arch_Rpo5/euc_Rpb5"/>
</dbReference>
<evidence type="ECO:0000259" key="2">
    <source>
        <dbReference type="Pfam" id="PF01191"/>
    </source>
</evidence>
<dbReference type="GO" id="GO:0003899">
    <property type="term" value="F:DNA-directed RNA polymerase activity"/>
    <property type="evidence" value="ECO:0007669"/>
    <property type="project" value="InterPro"/>
</dbReference>
<dbReference type="PANTHER" id="PTHR10535:SF0">
    <property type="entry name" value="DNA-DIRECTED RNA POLYMERASES I, II, AND III SUBUNIT RPABC1"/>
    <property type="match status" value="1"/>
</dbReference>
<dbReference type="GO" id="GO:0042797">
    <property type="term" value="P:tRNA transcription by RNA polymerase III"/>
    <property type="evidence" value="ECO:0007669"/>
    <property type="project" value="TreeGrafter"/>
</dbReference>
<proteinExistence type="predicted"/>
<protein>
    <recommendedName>
        <fullName evidence="2">RNA polymerase subunit H/Rpb5 C-terminal domain-containing protein</fullName>
    </recommendedName>
</protein>
<dbReference type="GO" id="GO:0005665">
    <property type="term" value="C:RNA polymerase II, core complex"/>
    <property type="evidence" value="ECO:0007669"/>
    <property type="project" value="TreeGrafter"/>
</dbReference>
<dbReference type="InterPro" id="IPR000783">
    <property type="entry name" value="RNA_pol_subH/Rpb5_C"/>
</dbReference>
<dbReference type="SUPFAM" id="SSF55287">
    <property type="entry name" value="RPB5-like RNA polymerase subunit"/>
    <property type="match status" value="1"/>
</dbReference>
<dbReference type="Pfam" id="PF01191">
    <property type="entry name" value="RNA_pol_Rpb5_C"/>
    <property type="match status" value="1"/>
</dbReference>
<accession>A0A6C0E3Q4</accession>
<evidence type="ECO:0000313" key="3">
    <source>
        <dbReference type="EMBL" id="QHT23143.1"/>
    </source>
</evidence>
<dbReference type="GO" id="GO:0005666">
    <property type="term" value="C:RNA polymerase III complex"/>
    <property type="evidence" value="ECO:0007669"/>
    <property type="project" value="TreeGrafter"/>
</dbReference>
<dbReference type="PIRSF" id="PIRSF000747">
    <property type="entry name" value="RPB5"/>
    <property type="match status" value="1"/>
</dbReference>
<evidence type="ECO:0000256" key="1">
    <source>
        <dbReference type="ARBA" id="ARBA00023163"/>
    </source>
</evidence>
<dbReference type="GO" id="GO:0005736">
    <property type="term" value="C:RNA polymerase I complex"/>
    <property type="evidence" value="ECO:0007669"/>
    <property type="project" value="TreeGrafter"/>
</dbReference>
<dbReference type="AlphaFoldDB" id="A0A6C0E3Q4"/>
<reference evidence="3" key="1">
    <citation type="journal article" date="2020" name="Nature">
        <title>Giant virus diversity and host interactions through global metagenomics.</title>
        <authorList>
            <person name="Schulz F."/>
            <person name="Roux S."/>
            <person name="Paez-Espino D."/>
            <person name="Jungbluth S."/>
            <person name="Walsh D.A."/>
            <person name="Denef V.J."/>
            <person name="McMahon K.D."/>
            <person name="Konstantinidis K.T."/>
            <person name="Eloe-Fadrosh E.A."/>
            <person name="Kyrpides N.C."/>
            <person name="Woyke T."/>
        </authorList>
    </citation>
    <scope>NUCLEOTIDE SEQUENCE</scope>
    <source>
        <strain evidence="3">GVMAG-M-3300023179-114</strain>
    </source>
</reference>